<keyword evidence="1" id="KW-0812">Transmembrane</keyword>
<name>A0A0M0F8J3_CELCE</name>
<comment type="caution">
    <text evidence="2">The sequence shown here is derived from an EMBL/GenBank/DDBJ whole genome shotgun (WGS) entry which is preliminary data.</text>
</comment>
<organism evidence="2 3">
    <name type="scientific">Cellulosimicrobium cellulans F16</name>
    <dbReference type="NCBI Taxonomy" id="1350482"/>
    <lineage>
        <taxon>Bacteria</taxon>
        <taxon>Bacillati</taxon>
        <taxon>Actinomycetota</taxon>
        <taxon>Actinomycetes</taxon>
        <taxon>Micrococcales</taxon>
        <taxon>Promicromonosporaceae</taxon>
        <taxon>Cellulosimicrobium</taxon>
    </lineage>
</organism>
<dbReference type="RefSeq" id="WP_156186259.1">
    <property type="nucleotide sequence ID" value="NZ_KQ435290.1"/>
</dbReference>
<evidence type="ECO:0000313" key="2">
    <source>
        <dbReference type="EMBL" id="KON73491.1"/>
    </source>
</evidence>
<keyword evidence="3" id="KW-1185">Reference proteome</keyword>
<evidence type="ECO:0000313" key="3">
    <source>
        <dbReference type="Proteomes" id="UP000037387"/>
    </source>
</evidence>
<keyword evidence="1" id="KW-1133">Transmembrane helix</keyword>
<protein>
    <submittedName>
        <fullName evidence="2">Uncharacterized protein</fullName>
    </submittedName>
</protein>
<proteinExistence type="predicted"/>
<dbReference type="EMBL" id="ATNL01000008">
    <property type="protein sequence ID" value="KON73491.1"/>
    <property type="molecule type" value="Genomic_DNA"/>
</dbReference>
<accession>A0A0M0F8J3</accession>
<feature type="transmembrane region" description="Helical" evidence="1">
    <location>
        <begin position="12"/>
        <end position="32"/>
    </location>
</feature>
<gene>
    <name evidence="2" type="ORF">M768_11150</name>
</gene>
<sequence length="52" mass="5541">MTGGRTVHRSPWWWRAGVLLVVVGIGTAVVAADDGLRSEVHAALSNLARALF</sequence>
<keyword evidence="1" id="KW-0472">Membrane</keyword>
<dbReference type="Proteomes" id="UP000037387">
    <property type="component" value="Unassembled WGS sequence"/>
</dbReference>
<reference evidence="2 3" key="1">
    <citation type="journal article" date="2015" name="Sci. Rep.">
        <title>Functional and structural properties of a novel cellulosome-like multienzyme complex: efficient glycoside hydrolysis of water-insoluble 7-xylosyl-10-deacetylpaclitaxel.</title>
        <authorList>
            <person name="Dou T.Y."/>
            <person name="Luan H.W."/>
            <person name="Ge G.B."/>
            <person name="Dong M.M."/>
            <person name="Zou H.F."/>
            <person name="He Y.Q."/>
            <person name="Cui P."/>
            <person name="Wang J.Y."/>
            <person name="Hao D.C."/>
            <person name="Yang S.L."/>
            <person name="Yang L."/>
        </authorList>
    </citation>
    <scope>NUCLEOTIDE SEQUENCE [LARGE SCALE GENOMIC DNA]</scope>
    <source>
        <strain evidence="2 3">F16</strain>
    </source>
</reference>
<dbReference type="AlphaFoldDB" id="A0A0M0F8J3"/>
<evidence type="ECO:0000256" key="1">
    <source>
        <dbReference type="SAM" id="Phobius"/>
    </source>
</evidence>